<dbReference type="InterPro" id="IPR001362">
    <property type="entry name" value="Glyco_hydro_32"/>
</dbReference>
<proteinExistence type="inferred from homology"/>
<dbReference type="SMART" id="SM00640">
    <property type="entry name" value="Glyco_32"/>
    <property type="match status" value="1"/>
</dbReference>
<dbReference type="EMBL" id="REGC01000015">
    <property type="protein sequence ID" value="RMB57314.1"/>
    <property type="molecule type" value="Genomic_DNA"/>
</dbReference>
<dbReference type="InterPro" id="IPR023296">
    <property type="entry name" value="Glyco_hydro_beta-prop_sf"/>
</dbReference>
<evidence type="ECO:0000256" key="2">
    <source>
        <dbReference type="ARBA" id="ARBA00012758"/>
    </source>
</evidence>
<dbReference type="InterPro" id="IPR018053">
    <property type="entry name" value="Glyco_hydro_32_AS"/>
</dbReference>
<comment type="similarity">
    <text evidence="1">Belongs to the glycosyl hydrolase 32 family.</text>
</comment>
<dbReference type="Proteomes" id="UP001518680">
    <property type="component" value="Unassembled WGS sequence"/>
</dbReference>
<keyword evidence="3 7" id="KW-0378">Hydrolase</keyword>
<sequence>MHHRPNFHLAPPLGRLNDPNGLFVDGDILHAYYQHDPAFPHKPKRTGWGHAITTVSTPTPWRHYPDALYPDMPYDKDGCYSGGAVVDGTDVWLFYTGNLKEDGRRIPSQNRVRVIDPSGPEGGIYVRDTDNPLIADSPEGYTGHFRDPHISRAAQGWRMVIGAQTEDERGAIVLYYSQDLKQWDFQGELVFDDPAQLPGGYMWECPNLLTFGDKHVLIFCPQDETDRCGYIIGTLDGLIFHVERGFTLLDHGTQFYAPQATEENILLGWVGMPAHDETPTQGWVHTLTIPRRLWLENNYLCQEPLWSALPKTRGREGFGATIDVTGEGAYALVDATGAEVFRVVQGGGTISFNNGEPIACPDGEMRLIADGCAVEVFAGGGRIAAAFAVFGDAAWQAWEPLE</sequence>
<dbReference type="PANTHER" id="PTHR43101:SF1">
    <property type="entry name" value="BETA-FRUCTOSIDASE"/>
    <property type="match status" value="1"/>
</dbReference>
<dbReference type="CDD" id="cd18623">
    <property type="entry name" value="GH32_ScrB-like"/>
    <property type="match status" value="1"/>
</dbReference>
<evidence type="ECO:0000313" key="9">
    <source>
        <dbReference type="Proteomes" id="UP001518680"/>
    </source>
</evidence>
<comment type="caution">
    <text evidence="7">The sequence shown here is derived from an EMBL/GenBank/DDBJ whole genome shotgun (WGS) entry which is preliminary data.</text>
</comment>
<dbReference type="Gene3D" id="2.115.10.20">
    <property type="entry name" value="Glycosyl hydrolase domain, family 43"/>
    <property type="match status" value="1"/>
</dbReference>
<dbReference type="GO" id="GO:0004564">
    <property type="term" value="F:beta-fructofuranosidase activity"/>
    <property type="evidence" value="ECO:0007669"/>
    <property type="project" value="UniProtKB-EC"/>
</dbReference>
<gene>
    <name evidence="7" type="ORF">D9543_09810</name>
    <name evidence="6" type="ORF">GWO63_002310</name>
</gene>
<dbReference type="OrthoDB" id="9776657at2"/>
<evidence type="ECO:0000256" key="3">
    <source>
        <dbReference type="ARBA" id="ARBA00022801"/>
    </source>
</evidence>
<dbReference type="EMBL" id="JAACBX020000001">
    <property type="protein sequence ID" value="MBM0243139.1"/>
    <property type="molecule type" value="Genomic_DNA"/>
</dbReference>
<name>A0A3M0HMU1_9CORY</name>
<dbReference type="EC" id="3.2.1.26" evidence="2"/>
<dbReference type="PANTHER" id="PTHR43101">
    <property type="entry name" value="BETA-FRUCTOSIDASE"/>
    <property type="match status" value="1"/>
</dbReference>
<evidence type="ECO:0000256" key="1">
    <source>
        <dbReference type="ARBA" id="ARBA00009902"/>
    </source>
</evidence>
<dbReference type="InterPro" id="IPR013148">
    <property type="entry name" value="Glyco_hydro_32_N"/>
</dbReference>
<protein>
    <recommendedName>
        <fullName evidence="2">beta-fructofuranosidase</fullName>
        <ecNumber evidence="2">3.2.1.26</ecNumber>
    </recommendedName>
</protein>
<keyword evidence="9" id="KW-1185">Reference proteome</keyword>
<dbReference type="GO" id="GO:0005975">
    <property type="term" value="P:carbohydrate metabolic process"/>
    <property type="evidence" value="ECO:0007669"/>
    <property type="project" value="InterPro"/>
</dbReference>
<accession>A0A3M0HMU1</accession>
<dbReference type="PROSITE" id="PS00609">
    <property type="entry name" value="GLYCOSYL_HYDROL_F32"/>
    <property type="match status" value="1"/>
</dbReference>
<dbReference type="Proteomes" id="UP000270649">
    <property type="component" value="Unassembled WGS sequence"/>
</dbReference>
<evidence type="ECO:0000259" key="5">
    <source>
        <dbReference type="Pfam" id="PF00251"/>
    </source>
</evidence>
<dbReference type="RefSeq" id="WP_121928152.1">
    <property type="nucleotide sequence ID" value="NZ_CP068291.1"/>
</dbReference>
<evidence type="ECO:0000313" key="6">
    <source>
        <dbReference type="EMBL" id="MBM0243139.1"/>
    </source>
</evidence>
<organism evidence="7 8">
    <name type="scientific">Corynebacterium macginleyi</name>
    <dbReference type="NCBI Taxonomy" id="38290"/>
    <lineage>
        <taxon>Bacteria</taxon>
        <taxon>Bacillati</taxon>
        <taxon>Actinomycetota</taxon>
        <taxon>Actinomycetes</taxon>
        <taxon>Mycobacteriales</taxon>
        <taxon>Corynebacteriaceae</taxon>
        <taxon>Corynebacterium</taxon>
    </lineage>
</organism>
<evidence type="ECO:0000313" key="8">
    <source>
        <dbReference type="Proteomes" id="UP000270649"/>
    </source>
</evidence>
<evidence type="ECO:0000256" key="4">
    <source>
        <dbReference type="ARBA" id="ARBA00023295"/>
    </source>
</evidence>
<dbReference type="InterPro" id="IPR051214">
    <property type="entry name" value="GH32_Enzymes"/>
</dbReference>
<keyword evidence="4" id="KW-0326">Glycosidase</keyword>
<reference evidence="7 8" key="1">
    <citation type="submission" date="2018-10" db="EMBL/GenBank/DDBJ databases">
        <title>Corynebacterium macginleyi genome sequencing and assembly of the type strain and two clinical samples.</title>
        <authorList>
            <person name="Bernier A.-M."/>
            <person name="Bernard K."/>
        </authorList>
    </citation>
    <scope>NUCLEOTIDE SEQUENCE [LARGE SCALE GENOMIC DNA]</scope>
    <source>
        <strain evidence="7 8">NML 120205</strain>
    </source>
</reference>
<dbReference type="SUPFAM" id="SSF75005">
    <property type="entry name" value="Arabinanase/levansucrase/invertase"/>
    <property type="match status" value="1"/>
</dbReference>
<feature type="domain" description="Glycosyl hydrolase family 32 N-terminal" evidence="5">
    <location>
        <begin position="8"/>
        <end position="304"/>
    </location>
</feature>
<dbReference type="Pfam" id="PF00251">
    <property type="entry name" value="Glyco_hydro_32N"/>
    <property type="match status" value="1"/>
</dbReference>
<reference evidence="6 9" key="2">
    <citation type="submission" date="2021-01" db="EMBL/GenBank/DDBJ databases">
        <title>Complete genome sequences of Corynebacterium macginleyi strains isolated from infectious keratitis.</title>
        <authorList>
            <person name="Sagerfors S."/>
            <person name="Poehlein A."/>
            <person name="Soderquist B."/>
            <person name="Bruggemann H."/>
        </authorList>
    </citation>
    <scope>NUCLEOTIDE SEQUENCE [LARGE SCALE GENOMIC DNA]</scope>
    <source>
        <strain evidence="6 9">12T220</strain>
    </source>
</reference>
<dbReference type="AlphaFoldDB" id="A0A3M0HMU1"/>
<evidence type="ECO:0000313" key="7">
    <source>
        <dbReference type="EMBL" id="RMB57314.1"/>
    </source>
</evidence>